<sequence>MCSRTTRSQNKSVDLVKETNAYGKRKADENEDVKPPKRSRAVLGNITNAASETEVRRNGVRNDQIVKPVPVEPNALDLAAKKKVSQKSVFTNTNLQVVPLRAPKVMTRAAARARAVQETAVIPKPAAKTEKVAPTRRISNEFEKTDESLYLSAHEDFPTSKGRSSLKSSKRLSHASTVDSSISDTFYETVIDPHPVEQKPPIGVIDFDKQTPNDPYEVSEYTMDIFKYLKEREKYYPMVPYMDKQPHITKWMRMLVVDWMVEVQETFELNHETLYLAVKVLDSYLGQKVILKDNLQLLGAAALFISCKFDERVPPMIDDFLFICDGAYDQAELKAMELDVFKTINYDLGFPLSYRFVRRYAKCAFISLPILTLARFVLEHSLMDYETITFSDSKMASAALFIALRMVGKPGWSPTLEYYSGYNVEEFIDIALKLNAGLHRKLSDNIKHVRNKYSHKLFHEVAKIPLLTKEELLEGNELLSSQKRASVINFCQAL</sequence>
<dbReference type="SMART" id="SM00385">
    <property type="entry name" value="CYCLIN"/>
    <property type="match status" value="2"/>
</dbReference>
<evidence type="ECO:0000313" key="8">
    <source>
        <dbReference type="EMBL" id="KAJ6638317.1"/>
    </source>
</evidence>
<evidence type="ECO:0000313" key="9">
    <source>
        <dbReference type="Proteomes" id="UP001151699"/>
    </source>
</evidence>
<dbReference type="InterPro" id="IPR013763">
    <property type="entry name" value="Cyclin-like_dom"/>
</dbReference>
<dbReference type="Gene3D" id="1.10.472.10">
    <property type="entry name" value="Cyclin-like"/>
    <property type="match status" value="2"/>
</dbReference>
<keyword evidence="2 4" id="KW-0195">Cyclin</keyword>
<dbReference type="SMART" id="SM01332">
    <property type="entry name" value="Cyclin_C"/>
    <property type="match status" value="1"/>
</dbReference>
<keyword evidence="3" id="KW-0131">Cell cycle</keyword>
<evidence type="ECO:0000256" key="5">
    <source>
        <dbReference type="SAM" id="MobiDB-lite"/>
    </source>
</evidence>
<dbReference type="InterPro" id="IPR004367">
    <property type="entry name" value="Cyclin_C-dom"/>
</dbReference>
<dbReference type="InterPro" id="IPR036915">
    <property type="entry name" value="Cyclin-like_sf"/>
</dbReference>
<organism evidence="8 9">
    <name type="scientific">Pseudolycoriella hygida</name>
    <dbReference type="NCBI Taxonomy" id="35572"/>
    <lineage>
        <taxon>Eukaryota</taxon>
        <taxon>Metazoa</taxon>
        <taxon>Ecdysozoa</taxon>
        <taxon>Arthropoda</taxon>
        <taxon>Hexapoda</taxon>
        <taxon>Insecta</taxon>
        <taxon>Pterygota</taxon>
        <taxon>Neoptera</taxon>
        <taxon>Endopterygota</taxon>
        <taxon>Diptera</taxon>
        <taxon>Nematocera</taxon>
        <taxon>Sciaroidea</taxon>
        <taxon>Sciaridae</taxon>
        <taxon>Pseudolycoriella</taxon>
    </lineage>
</organism>
<proteinExistence type="inferred from homology"/>
<dbReference type="GO" id="GO:0005634">
    <property type="term" value="C:nucleus"/>
    <property type="evidence" value="ECO:0007669"/>
    <property type="project" value="UniProtKB-ARBA"/>
</dbReference>
<accession>A0A9Q0MUL8</accession>
<dbReference type="FunFam" id="1.10.472.10:FF:000001">
    <property type="entry name" value="G2/mitotic-specific cyclin"/>
    <property type="match status" value="1"/>
</dbReference>
<feature type="domain" description="Cyclin C-terminal" evidence="7">
    <location>
        <begin position="351"/>
        <end position="467"/>
    </location>
</feature>
<dbReference type="CDD" id="cd20510">
    <property type="entry name" value="CYCLIN_CCNB3_rpt2"/>
    <property type="match status" value="1"/>
</dbReference>
<dbReference type="SUPFAM" id="SSF47954">
    <property type="entry name" value="Cyclin-like"/>
    <property type="match status" value="2"/>
</dbReference>
<dbReference type="CDD" id="cd20508">
    <property type="entry name" value="CYCLIN_CCNB3_rpt1"/>
    <property type="match status" value="1"/>
</dbReference>
<dbReference type="PANTHER" id="PTHR10177">
    <property type="entry name" value="CYCLINS"/>
    <property type="match status" value="1"/>
</dbReference>
<feature type="domain" description="Cyclin-like" evidence="6">
    <location>
        <begin position="355"/>
        <end position="436"/>
    </location>
</feature>
<dbReference type="PIRSF" id="PIRSF001771">
    <property type="entry name" value="Cyclin_A_B_D_E"/>
    <property type="match status" value="1"/>
</dbReference>
<evidence type="ECO:0000256" key="4">
    <source>
        <dbReference type="RuleBase" id="RU000383"/>
    </source>
</evidence>
<reference evidence="8" key="1">
    <citation type="submission" date="2022-07" db="EMBL/GenBank/DDBJ databases">
        <authorList>
            <person name="Trinca V."/>
            <person name="Uliana J.V.C."/>
            <person name="Torres T.T."/>
            <person name="Ward R.J."/>
            <person name="Monesi N."/>
        </authorList>
    </citation>
    <scope>NUCLEOTIDE SEQUENCE</scope>
    <source>
        <strain evidence="8">HSMRA1968</strain>
        <tissue evidence="8">Whole embryos</tissue>
    </source>
</reference>
<feature type="domain" description="Cyclin-like" evidence="6">
    <location>
        <begin position="258"/>
        <end position="342"/>
    </location>
</feature>
<keyword evidence="9" id="KW-1185">Reference proteome</keyword>
<dbReference type="Pfam" id="PF00134">
    <property type="entry name" value="Cyclin_N"/>
    <property type="match status" value="1"/>
</dbReference>
<protein>
    <submittedName>
        <fullName evidence="8">G2/mitotic-specific cyclin-B3</fullName>
    </submittedName>
</protein>
<dbReference type="AlphaFoldDB" id="A0A9Q0MUL8"/>
<evidence type="ECO:0000259" key="7">
    <source>
        <dbReference type="SMART" id="SM01332"/>
    </source>
</evidence>
<name>A0A9Q0MUL8_9DIPT</name>
<evidence type="ECO:0000256" key="2">
    <source>
        <dbReference type="ARBA" id="ARBA00023127"/>
    </source>
</evidence>
<dbReference type="Pfam" id="PF02984">
    <property type="entry name" value="Cyclin_C"/>
    <property type="match status" value="1"/>
</dbReference>
<keyword evidence="1" id="KW-0132">Cell division</keyword>
<dbReference type="GO" id="GO:0044772">
    <property type="term" value="P:mitotic cell cycle phase transition"/>
    <property type="evidence" value="ECO:0007669"/>
    <property type="project" value="InterPro"/>
</dbReference>
<dbReference type="EMBL" id="WJQU01000003">
    <property type="protein sequence ID" value="KAJ6638317.1"/>
    <property type="molecule type" value="Genomic_DNA"/>
</dbReference>
<dbReference type="GO" id="GO:0051301">
    <property type="term" value="P:cell division"/>
    <property type="evidence" value="ECO:0007669"/>
    <property type="project" value="UniProtKB-KW"/>
</dbReference>
<comment type="similarity">
    <text evidence="4">Belongs to the cyclin family.</text>
</comment>
<dbReference type="GO" id="GO:0016538">
    <property type="term" value="F:cyclin-dependent protein serine/threonine kinase regulator activity"/>
    <property type="evidence" value="ECO:0007669"/>
    <property type="project" value="InterPro"/>
</dbReference>
<gene>
    <name evidence="8" type="primary">CycB3</name>
    <name evidence="8" type="ORF">Bhyg_11052</name>
</gene>
<feature type="compositionally biased region" description="Basic and acidic residues" evidence="5">
    <location>
        <begin position="25"/>
        <end position="35"/>
    </location>
</feature>
<dbReference type="InterPro" id="IPR046965">
    <property type="entry name" value="Cyclin_A/B-like"/>
</dbReference>
<evidence type="ECO:0000256" key="1">
    <source>
        <dbReference type="ARBA" id="ARBA00022618"/>
    </source>
</evidence>
<dbReference type="InterPro" id="IPR006671">
    <property type="entry name" value="Cyclin_N"/>
</dbReference>
<feature type="region of interest" description="Disordered" evidence="5">
    <location>
        <begin position="1"/>
        <end position="37"/>
    </location>
</feature>
<feature type="compositionally biased region" description="Polar residues" evidence="5">
    <location>
        <begin position="1"/>
        <end position="12"/>
    </location>
</feature>
<evidence type="ECO:0000259" key="6">
    <source>
        <dbReference type="SMART" id="SM00385"/>
    </source>
</evidence>
<comment type="caution">
    <text evidence="8">The sequence shown here is derived from an EMBL/GenBank/DDBJ whole genome shotgun (WGS) entry which is preliminary data.</text>
</comment>
<dbReference type="InterPro" id="IPR039361">
    <property type="entry name" value="Cyclin"/>
</dbReference>
<dbReference type="Proteomes" id="UP001151699">
    <property type="component" value="Chromosome X"/>
</dbReference>
<dbReference type="OrthoDB" id="5590282at2759"/>
<evidence type="ECO:0000256" key="3">
    <source>
        <dbReference type="ARBA" id="ARBA00023306"/>
    </source>
</evidence>